<dbReference type="PANTHER" id="PTHR13847">
    <property type="entry name" value="SARCOSINE DEHYDROGENASE-RELATED"/>
    <property type="match status" value="1"/>
</dbReference>
<dbReference type="PROSITE" id="PS50206">
    <property type="entry name" value="RHODANESE_3"/>
    <property type="match status" value="1"/>
</dbReference>
<name>A0ABP6VBM5_9GAMM</name>
<keyword evidence="1" id="KW-0560">Oxidoreductase</keyword>
<evidence type="ECO:0000313" key="4">
    <source>
        <dbReference type="Proteomes" id="UP001500795"/>
    </source>
</evidence>
<dbReference type="EMBL" id="BAABCX010000001">
    <property type="protein sequence ID" value="GAA3532037.1"/>
    <property type="molecule type" value="Genomic_DNA"/>
</dbReference>
<comment type="caution">
    <text evidence="3">The sequence shown here is derived from an EMBL/GenBank/DDBJ whole genome shotgun (WGS) entry which is preliminary data.</text>
</comment>
<dbReference type="Pfam" id="PF01266">
    <property type="entry name" value="DAO"/>
    <property type="match status" value="1"/>
</dbReference>
<evidence type="ECO:0000313" key="3">
    <source>
        <dbReference type="EMBL" id="GAA3532037.1"/>
    </source>
</evidence>
<dbReference type="InterPro" id="IPR036188">
    <property type="entry name" value="FAD/NAD-bd_sf"/>
</dbReference>
<dbReference type="PANTHER" id="PTHR13847:SF281">
    <property type="entry name" value="FAD DEPENDENT OXIDOREDUCTASE DOMAIN-CONTAINING PROTEIN"/>
    <property type="match status" value="1"/>
</dbReference>
<accession>A0ABP6VBM5</accession>
<organism evidence="3 4">
    <name type="scientific">Zobellella aerophila</name>
    <dbReference type="NCBI Taxonomy" id="870480"/>
    <lineage>
        <taxon>Bacteria</taxon>
        <taxon>Pseudomonadati</taxon>
        <taxon>Pseudomonadota</taxon>
        <taxon>Gammaproteobacteria</taxon>
        <taxon>Aeromonadales</taxon>
        <taxon>Aeromonadaceae</taxon>
        <taxon>Zobellella</taxon>
    </lineage>
</organism>
<protein>
    <submittedName>
        <fullName evidence="3">FAD-binding oxidoreductase</fullName>
    </submittedName>
</protein>
<dbReference type="Gene3D" id="3.30.9.10">
    <property type="entry name" value="D-Amino Acid Oxidase, subunit A, domain 2"/>
    <property type="match status" value="1"/>
</dbReference>
<dbReference type="InterPro" id="IPR006076">
    <property type="entry name" value="FAD-dep_OxRdtase"/>
</dbReference>
<dbReference type="InterPro" id="IPR001763">
    <property type="entry name" value="Rhodanese-like_dom"/>
</dbReference>
<proteinExistence type="predicted"/>
<dbReference type="Gene3D" id="3.50.50.60">
    <property type="entry name" value="FAD/NAD(P)-binding domain"/>
    <property type="match status" value="1"/>
</dbReference>
<sequence length="425" mass="46858">MHTAHTDSYYAASLNLPLAYPTLEENLDVDVCIVGAGITGAAAALTLAEKGYRVAVLEANRVGWGASGRNGGQMIFGYACEQSKLTRMVGLETSRALWDISIEAMTLMRRRIHDHGIDCDLADGHLHAAVKPRHMQELEAWAEDLIRNFGYQGLQLWDRQRLRRQLASDAYLGGLYDPNSGHVHPLNYTLGLVKAAAQAGAVFFEQSPVTRIERGATPVAHAPGGQVRCRQLLLCGNAYLQHLVPEIERKLMPVGTYITATEPLGRERAEALIANNMAVADLNFVLDYFRLSADHRLLFGGRVSYSRLDPPNLAAAMGRRLRTVFPQLAGVHQQYTWGGYVGITLNRAPHFGRLERNIYYAQGFSGHGLALTGMAGSLMAEAVAGDAERFDLFGRIPHRDFPGGRLLRTPALVLAMAWYRLRDLL</sequence>
<dbReference type="RefSeq" id="WP_344955209.1">
    <property type="nucleotide sequence ID" value="NZ_BAABCX010000001.1"/>
</dbReference>
<feature type="domain" description="Rhodanese" evidence="2">
    <location>
        <begin position="37"/>
        <end position="73"/>
    </location>
</feature>
<keyword evidence="4" id="KW-1185">Reference proteome</keyword>
<evidence type="ECO:0000259" key="2">
    <source>
        <dbReference type="PROSITE" id="PS50206"/>
    </source>
</evidence>
<dbReference type="SUPFAM" id="SSF51905">
    <property type="entry name" value="FAD/NAD(P)-binding domain"/>
    <property type="match status" value="1"/>
</dbReference>
<dbReference type="Proteomes" id="UP001500795">
    <property type="component" value="Unassembled WGS sequence"/>
</dbReference>
<evidence type="ECO:0000256" key="1">
    <source>
        <dbReference type="ARBA" id="ARBA00023002"/>
    </source>
</evidence>
<gene>
    <name evidence="3" type="ORF">GCM10022394_09190</name>
</gene>
<reference evidence="4" key="1">
    <citation type="journal article" date="2019" name="Int. J. Syst. Evol. Microbiol.">
        <title>The Global Catalogue of Microorganisms (GCM) 10K type strain sequencing project: providing services to taxonomists for standard genome sequencing and annotation.</title>
        <authorList>
            <consortium name="The Broad Institute Genomics Platform"/>
            <consortium name="The Broad Institute Genome Sequencing Center for Infectious Disease"/>
            <person name="Wu L."/>
            <person name="Ma J."/>
        </authorList>
    </citation>
    <scope>NUCLEOTIDE SEQUENCE [LARGE SCALE GENOMIC DNA]</scope>
    <source>
        <strain evidence="4">JCM 17110</strain>
    </source>
</reference>